<feature type="region of interest" description="Disordered" evidence="1">
    <location>
        <begin position="128"/>
        <end position="151"/>
    </location>
</feature>
<evidence type="ECO:0000313" key="3">
    <source>
        <dbReference type="Proteomes" id="UP001375743"/>
    </source>
</evidence>
<proteinExistence type="predicted"/>
<sequence>MSRRAGAMAALAGIVLASLPVRADGPILPHRMAVLQGLDKITARTTVIRARVDEEVAFGTLRIKARACLTTPPTEPPESAAFLEIRAVEPDGSLEPAFSGWMFASSPSISALEHPVYDVWVIECAEPLEPPPEAAPERGSVPPPTSDGQNG</sequence>
<protein>
    <submittedName>
        <fullName evidence="2">DUF2155 domain-containing protein</fullName>
    </submittedName>
</protein>
<gene>
    <name evidence="2" type="ORF">U1T56_16610</name>
</gene>
<dbReference type="Proteomes" id="UP001375743">
    <property type="component" value="Unassembled WGS sequence"/>
</dbReference>
<reference evidence="2 3" key="1">
    <citation type="submission" date="2024-01" db="EMBL/GenBank/DDBJ databases">
        <title>Multi-omics insights into the function and evolution of sodium benzoate biodegradation pathways in Benzoatithermus flavus gen. nov., sp. nov. from hot spring.</title>
        <authorList>
            <person name="Hu C.-J."/>
            <person name="Li W.-J."/>
        </authorList>
    </citation>
    <scope>NUCLEOTIDE SEQUENCE [LARGE SCALE GENOMIC DNA]</scope>
    <source>
        <strain evidence="2 3">SYSU G07066</strain>
    </source>
</reference>
<evidence type="ECO:0000256" key="1">
    <source>
        <dbReference type="SAM" id="MobiDB-lite"/>
    </source>
</evidence>
<comment type="caution">
    <text evidence="2">The sequence shown here is derived from an EMBL/GenBank/DDBJ whole genome shotgun (WGS) entry which is preliminary data.</text>
</comment>
<dbReference type="EMBL" id="JBBLZC010000018">
    <property type="protein sequence ID" value="MEK0084776.1"/>
    <property type="molecule type" value="Genomic_DNA"/>
</dbReference>
<dbReference type="InterPro" id="IPR019225">
    <property type="entry name" value="DUF2155"/>
</dbReference>
<evidence type="ECO:0000313" key="2">
    <source>
        <dbReference type="EMBL" id="MEK0084776.1"/>
    </source>
</evidence>
<dbReference type="RefSeq" id="WP_418160628.1">
    <property type="nucleotide sequence ID" value="NZ_JBBLZC010000018.1"/>
</dbReference>
<accession>A0ABU8XUR1</accession>
<organism evidence="2 3">
    <name type="scientific">Benzoatithermus flavus</name>
    <dbReference type="NCBI Taxonomy" id="3108223"/>
    <lineage>
        <taxon>Bacteria</taxon>
        <taxon>Pseudomonadati</taxon>
        <taxon>Pseudomonadota</taxon>
        <taxon>Alphaproteobacteria</taxon>
        <taxon>Geminicoccales</taxon>
        <taxon>Geminicoccaceae</taxon>
        <taxon>Benzoatithermus</taxon>
    </lineage>
</organism>
<keyword evidence="3" id="KW-1185">Reference proteome</keyword>
<name>A0ABU8XUR1_9PROT</name>
<dbReference type="Pfam" id="PF09923">
    <property type="entry name" value="DUF2155"/>
    <property type="match status" value="1"/>
</dbReference>